<dbReference type="AlphaFoldDB" id="A0A5C4LUD7"/>
<feature type="region of interest" description="Disordered" evidence="1">
    <location>
        <begin position="64"/>
        <end position="95"/>
    </location>
</feature>
<accession>A0A5C4LUD7</accession>
<proteinExistence type="predicted"/>
<sequence length="138" mass="15859">MLKEGGQGSKWQWSCLDSLPLRDLLRVHMRRPLASGVDRTLPKGLRCFSKQQWTKLGLRGCGSPKTVTQERLHGRVHASELRPRPRPPEHGRPRKVHALLKPWVLKRPRRGGLPLARVAMMKHHVRQPLLADPHLLVR</sequence>
<name>A0A5C4LUD7_9ACTN</name>
<evidence type="ECO:0000313" key="3">
    <source>
        <dbReference type="Proteomes" id="UP000306740"/>
    </source>
</evidence>
<evidence type="ECO:0000313" key="2">
    <source>
        <dbReference type="EMBL" id="TNC21773.1"/>
    </source>
</evidence>
<dbReference type="RefSeq" id="WP_139107575.1">
    <property type="nucleotide sequence ID" value="NZ_VDFR01000285.1"/>
</dbReference>
<reference evidence="2 3" key="1">
    <citation type="submission" date="2019-05" db="EMBL/GenBank/DDBJ databases">
        <title>Mumia sp. nov., isolated from the intestinal contents of plateau pika (Ochotona curzoniae) in the Qinghai-Tibet plateau of China.</title>
        <authorList>
            <person name="Tian Z."/>
        </authorList>
    </citation>
    <scope>NUCLEOTIDE SEQUENCE [LARGE SCALE GENOMIC DNA]</scope>
    <source>
        <strain evidence="3">527</strain>
    </source>
</reference>
<protein>
    <submittedName>
        <fullName evidence="2">Uncharacterized protein</fullName>
    </submittedName>
</protein>
<gene>
    <name evidence="2" type="ORF">FHE65_36320</name>
</gene>
<dbReference type="EMBL" id="VDFR01000285">
    <property type="protein sequence ID" value="TNC21773.1"/>
    <property type="molecule type" value="Genomic_DNA"/>
</dbReference>
<feature type="compositionally biased region" description="Basic and acidic residues" evidence="1">
    <location>
        <begin position="68"/>
        <end position="91"/>
    </location>
</feature>
<dbReference type="Proteomes" id="UP000306740">
    <property type="component" value="Unassembled WGS sequence"/>
</dbReference>
<evidence type="ECO:0000256" key="1">
    <source>
        <dbReference type="SAM" id="MobiDB-lite"/>
    </source>
</evidence>
<comment type="caution">
    <text evidence="2">The sequence shown here is derived from an EMBL/GenBank/DDBJ whole genome shotgun (WGS) entry which is preliminary data.</text>
</comment>
<organism evidence="2 3">
    <name type="scientific">Mumia zhuanghuii</name>
    <dbReference type="NCBI Taxonomy" id="2585211"/>
    <lineage>
        <taxon>Bacteria</taxon>
        <taxon>Bacillati</taxon>
        <taxon>Actinomycetota</taxon>
        <taxon>Actinomycetes</taxon>
        <taxon>Propionibacteriales</taxon>
        <taxon>Nocardioidaceae</taxon>
        <taxon>Mumia</taxon>
    </lineage>
</organism>